<dbReference type="AlphaFoldDB" id="A0A6G1HUN2"/>
<organism evidence="2 3">
    <name type="scientific">Trichodelitschia bisporula</name>
    <dbReference type="NCBI Taxonomy" id="703511"/>
    <lineage>
        <taxon>Eukaryota</taxon>
        <taxon>Fungi</taxon>
        <taxon>Dikarya</taxon>
        <taxon>Ascomycota</taxon>
        <taxon>Pezizomycotina</taxon>
        <taxon>Dothideomycetes</taxon>
        <taxon>Dothideomycetes incertae sedis</taxon>
        <taxon>Phaeotrichales</taxon>
        <taxon>Phaeotrichaceae</taxon>
        <taxon>Trichodelitschia</taxon>
    </lineage>
</organism>
<reference evidence="2" key="1">
    <citation type="journal article" date="2020" name="Stud. Mycol.">
        <title>101 Dothideomycetes genomes: a test case for predicting lifestyles and emergence of pathogens.</title>
        <authorList>
            <person name="Haridas S."/>
            <person name="Albert R."/>
            <person name="Binder M."/>
            <person name="Bloem J."/>
            <person name="Labutti K."/>
            <person name="Salamov A."/>
            <person name="Andreopoulos B."/>
            <person name="Baker S."/>
            <person name="Barry K."/>
            <person name="Bills G."/>
            <person name="Bluhm B."/>
            <person name="Cannon C."/>
            <person name="Castanera R."/>
            <person name="Culley D."/>
            <person name="Daum C."/>
            <person name="Ezra D."/>
            <person name="Gonzalez J."/>
            <person name="Henrissat B."/>
            <person name="Kuo A."/>
            <person name="Liang C."/>
            <person name="Lipzen A."/>
            <person name="Lutzoni F."/>
            <person name="Magnuson J."/>
            <person name="Mondo S."/>
            <person name="Nolan M."/>
            <person name="Ohm R."/>
            <person name="Pangilinan J."/>
            <person name="Park H.-J."/>
            <person name="Ramirez L."/>
            <person name="Alfaro M."/>
            <person name="Sun H."/>
            <person name="Tritt A."/>
            <person name="Yoshinaga Y."/>
            <person name="Zwiers L.-H."/>
            <person name="Turgeon B."/>
            <person name="Goodwin S."/>
            <person name="Spatafora J."/>
            <person name="Crous P."/>
            <person name="Grigoriev I."/>
        </authorList>
    </citation>
    <scope>NUCLEOTIDE SEQUENCE</scope>
    <source>
        <strain evidence="2">CBS 262.69</strain>
    </source>
</reference>
<feature type="compositionally biased region" description="Low complexity" evidence="1">
    <location>
        <begin position="35"/>
        <end position="51"/>
    </location>
</feature>
<proteinExistence type="predicted"/>
<evidence type="ECO:0000256" key="1">
    <source>
        <dbReference type="SAM" id="MobiDB-lite"/>
    </source>
</evidence>
<feature type="compositionally biased region" description="Polar residues" evidence="1">
    <location>
        <begin position="18"/>
        <end position="27"/>
    </location>
</feature>
<feature type="region of interest" description="Disordered" evidence="1">
    <location>
        <begin position="1"/>
        <end position="81"/>
    </location>
</feature>
<name>A0A6G1HUN2_9PEZI</name>
<dbReference type="EMBL" id="ML996697">
    <property type="protein sequence ID" value="KAF2399634.1"/>
    <property type="molecule type" value="Genomic_DNA"/>
</dbReference>
<protein>
    <submittedName>
        <fullName evidence="2">Uncharacterized protein</fullName>
    </submittedName>
</protein>
<gene>
    <name evidence="2" type="ORF">EJ06DRAFT_531166</name>
</gene>
<accession>A0A6G1HUN2</accession>
<feature type="compositionally biased region" description="Pro residues" evidence="1">
    <location>
        <begin position="52"/>
        <end position="66"/>
    </location>
</feature>
<sequence>MLGMYAPTARRPEPILQTDFTTHNTPTRRPCLPTQHAHAMQQQAQPSKPNSSPTPPSQVPPPPSPLQNPRSKSKTQAQHER</sequence>
<evidence type="ECO:0000313" key="3">
    <source>
        <dbReference type="Proteomes" id="UP000799640"/>
    </source>
</evidence>
<dbReference type="Proteomes" id="UP000799640">
    <property type="component" value="Unassembled WGS sequence"/>
</dbReference>
<keyword evidence="3" id="KW-1185">Reference proteome</keyword>
<evidence type="ECO:0000313" key="2">
    <source>
        <dbReference type="EMBL" id="KAF2399634.1"/>
    </source>
</evidence>